<organism evidence="1 2">
    <name type="scientific">Rhizophagus irregularis</name>
    <dbReference type="NCBI Taxonomy" id="588596"/>
    <lineage>
        <taxon>Eukaryota</taxon>
        <taxon>Fungi</taxon>
        <taxon>Fungi incertae sedis</taxon>
        <taxon>Mucoromycota</taxon>
        <taxon>Glomeromycotina</taxon>
        <taxon>Glomeromycetes</taxon>
        <taxon>Glomerales</taxon>
        <taxon>Glomeraceae</taxon>
        <taxon>Rhizophagus</taxon>
    </lineage>
</organism>
<evidence type="ECO:0000313" key="2">
    <source>
        <dbReference type="Proteomes" id="UP000684084"/>
    </source>
</evidence>
<dbReference type="AlphaFoldDB" id="A0A915YTT8"/>
<proteinExistence type="predicted"/>
<dbReference type="EMBL" id="CAGKOT010000005">
    <property type="protein sequence ID" value="CAB5339269.1"/>
    <property type="molecule type" value="Genomic_DNA"/>
</dbReference>
<accession>A0A915YTT8</accession>
<dbReference type="Proteomes" id="UP000684084">
    <property type="component" value="Unassembled WGS sequence"/>
</dbReference>
<evidence type="ECO:0000313" key="1">
    <source>
        <dbReference type="EMBL" id="CAB5339269.1"/>
    </source>
</evidence>
<reference evidence="1" key="1">
    <citation type="submission" date="2020-05" db="EMBL/GenBank/DDBJ databases">
        <authorList>
            <person name="Rincon C."/>
            <person name="Sanders R I."/>
            <person name="Robbins C."/>
            <person name="Chaturvedi A."/>
        </authorList>
    </citation>
    <scope>NUCLEOTIDE SEQUENCE</scope>
    <source>
        <strain evidence="1">CHB12</strain>
    </source>
</reference>
<protein>
    <submittedName>
        <fullName evidence="1">Uncharacterized protein</fullName>
    </submittedName>
</protein>
<dbReference type="OrthoDB" id="2310774at2759"/>
<comment type="caution">
    <text evidence="1">The sequence shown here is derived from an EMBL/GenBank/DDBJ whole genome shotgun (WGS) entry which is preliminary data.</text>
</comment>
<gene>
    <name evidence="1" type="ORF">CHRIB12_LOCUS3509</name>
</gene>
<sequence>MLEQFFHSLFQSGTQNLGGSFKYGILKMLRNLVENKLLFNFSNETFTTNISFFFRRPEVSLDRQVKTKAVWLLWTQDFDDLNVLYREINSNMSTGIQDFDSETGSSLRNG</sequence>
<name>A0A915YTT8_9GLOM</name>